<comment type="caution">
    <text evidence="14">The sequence shown here is derived from an EMBL/GenBank/DDBJ whole genome shotgun (WGS) entry which is preliminary data.</text>
</comment>
<dbReference type="PROSITE" id="PS50157">
    <property type="entry name" value="ZINC_FINGER_C2H2_2"/>
    <property type="match status" value="6"/>
</dbReference>
<name>A0ABD2NU40_9CUCU</name>
<dbReference type="InterPro" id="IPR013087">
    <property type="entry name" value="Znf_C2H2_type"/>
</dbReference>
<evidence type="ECO:0000256" key="6">
    <source>
        <dbReference type="ARBA" id="ARBA00023015"/>
    </source>
</evidence>
<dbReference type="InterPro" id="IPR036236">
    <property type="entry name" value="Znf_C2H2_sf"/>
</dbReference>
<dbReference type="PROSITE" id="PS51915">
    <property type="entry name" value="ZAD"/>
    <property type="match status" value="1"/>
</dbReference>
<evidence type="ECO:0008006" key="16">
    <source>
        <dbReference type="Google" id="ProtNLM"/>
    </source>
</evidence>
<feature type="binding site" evidence="11">
    <location>
        <position position="39"/>
    </location>
    <ligand>
        <name>Zn(2+)</name>
        <dbReference type="ChEBI" id="CHEBI:29105"/>
    </ligand>
</feature>
<feature type="binding site" evidence="11">
    <location>
        <position position="36"/>
    </location>
    <ligand>
        <name>Zn(2+)</name>
        <dbReference type="ChEBI" id="CHEBI:29105"/>
    </ligand>
</feature>
<gene>
    <name evidence="14" type="ORF">HHI36_005422</name>
</gene>
<dbReference type="GO" id="GO:0043565">
    <property type="term" value="F:sequence-specific DNA binding"/>
    <property type="evidence" value="ECO:0007669"/>
    <property type="project" value="UniProtKB-ARBA"/>
</dbReference>
<dbReference type="SUPFAM" id="SSF57667">
    <property type="entry name" value="beta-beta-alpha zinc fingers"/>
    <property type="match status" value="4"/>
</dbReference>
<dbReference type="GO" id="GO:0005634">
    <property type="term" value="C:nucleus"/>
    <property type="evidence" value="ECO:0007669"/>
    <property type="project" value="UniProtKB-SubCell"/>
</dbReference>
<keyword evidence="9" id="KW-0539">Nucleus</keyword>
<keyword evidence="6" id="KW-0805">Transcription regulation</keyword>
<evidence type="ECO:0000256" key="5">
    <source>
        <dbReference type="ARBA" id="ARBA00022833"/>
    </source>
</evidence>
<keyword evidence="15" id="KW-1185">Reference proteome</keyword>
<proteinExistence type="predicted"/>
<keyword evidence="2 11" id="KW-0479">Metal-binding</keyword>
<dbReference type="GO" id="GO:0008270">
    <property type="term" value="F:zinc ion binding"/>
    <property type="evidence" value="ECO:0007669"/>
    <property type="project" value="UniProtKB-UniRule"/>
</dbReference>
<evidence type="ECO:0000256" key="2">
    <source>
        <dbReference type="ARBA" id="ARBA00022723"/>
    </source>
</evidence>
<keyword evidence="8" id="KW-0804">Transcription</keyword>
<evidence type="ECO:0000259" key="12">
    <source>
        <dbReference type="PROSITE" id="PS50157"/>
    </source>
</evidence>
<reference evidence="14 15" key="1">
    <citation type="journal article" date="2021" name="BMC Biol.">
        <title>Horizontally acquired antibacterial genes associated with adaptive radiation of ladybird beetles.</title>
        <authorList>
            <person name="Li H.S."/>
            <person name="Tang X.F."/>
            <person name="Huang Y.H."/>
            <person name="Xu Z.Y."/>
            <person name="Chen M.L."/>
            <person name="Du X.Y."/>
            <person name="Qiu B.Y."/>
            <person name="Chen P.T."/>
            <person name="Zhang W."/>
            <person name="Slipinski A."/>
            <person name="Escalona H.E."/>
            <person name="Waterhouse R.M."/>
            <person name="Zwick A."/>
            <person name="Pang H."/>
        </authorList>
    </citation>
    <scope>NUCLEOTIDE SEQUENCE [LARGE SCALE GENOMIC DNA]</scope>
    <source>
        <strain evidence="14">SYSU2018</strain>
    </source>
</reference>
<feature type="domain" description="C2H2-type" evidence="12">
    <location>
        <begin position="194"/>
        <end position="221"/>
    </location>
</feature>
<dbReference type="PANTHER" id="PTHR24394:SF48">
    <property type="entry name" value="ZINC FINGER PROTEIN 771"/>
    <property type="match status" value="1"/>
</dbReference>
<dbReference type="GO" id="GO:0003682">
    <property type="term" value="F:chromatin binding"/>
    <property type="evidence" value="ECO:0007669"/>
    <property type="project" value="UniProtKB-ARBA"/>
</dbReference>
<comment type="subcellular location">
    <subcellularLocation>
        <location evidence="1">Nucleus</location>
    </subcellularLocation>
</comment>
<feature type="domain" description="C2H2-type" evidence="12">
    <location>
        <begin position="285"/>
        <end position="312"/>
    </location>
</feature>
<feature type="domain" description="C2H2-type" evidence="12">
    <location>
        <begin position="257"/>
        <end position="284"/>
    </location>
</feature>
<dbReference type="SUPFAM" id="SSF57716">
    <property type="entry name" value="Glucocorticoid receptor-like (DNA-binding domain)"/>
    <property type="match status" value="1"/>
</dbReference>
<evidence type="ECO:0000259" key="13">
    <source>
        <dbReference type="PROSITE" id="PS51915"/>
    </source>
</evidence>
<dbReference type="GO" id="GO:0040029">
    <property type="term" value="P:epigenetic regulation of gene expression"/>
    <property type="evidence" value="ECO:0007669"/>
    <property type="project" value="UniProtKB-ARBA"/>
</dbReference>
<dbReference type="Gene3D" id="3.30.160.60">
    <property type="entry name" value="Classic Zinc Finger"/>
    <property type="match status" value="5"/>
</dbReference>
<evidence type="ECO:0000256" key="9">
    <source>
        <dbReference type="ARBA" id="ARBA00023242"/>
    </source>
</evidence>
<feature type="binding site" evidence="11">
    <location>
        <position position="86"/>
    </location>
    <ligand>
        <name>Zn(2+)</name>
        <dbReference type="ChEBI" id="CHEBI:29105"/>
    </ligand>
</feature>
<dbReference type="AlphaFoldDB" id="A0ABD2NU40"/>
<feature type="domain" description="ZAD" evidence="13">
    <location>
        <begin position="34"/>
        <end position="110"/>
    </location>
</feature>
<evidence type="ECO:0000256" key="7">
    <source>
        <dbReference type="ARBA" id="ARBA00023125"/>
    </source>
</evidence>
<feature type="binding site" evidence="11">
    <location>
        <position position="83"/>
    </location>
    <ligand>
        <name>Zn(2+)</name>
        <dbReference type="ChEBI" id="CHEBI:29105"/>
    </ligand>
</feature>
<evidence type="ECO:0000256" key="3">
    <source>
        <dbReference type="ARBA" id="ARBA00022737"/>
    </source>
</evidence>
<feature type="domain" description="C2H2-type" evidence="12">
    <location>
        <begin position="166"/>
        <end position="194"/>
    </location>
</feature>
<evidence type="ECO:0000313" key="14">
    <source>
        <dbReference type="EMBL" id="KAL3282228.1"/>
    </source>
</evidence>
<dbReference type="FunFam" id="3.30.160.60:FF:000564">
    <property type="entry name" value="zinc finger protein 699"/>
    <property type="match status" value="1"/>
</dbReference>
<protein>
    <recommendedName>
        <fullName evidence="16">Zinc finger protein</fullName>
    </recommendedName>
</protein>
<organism evidence="14 15">
    <name type="scientific">Cryptolaemus montrouzieri</name>
    <dbReference type="NCBI Taxonomy" id="559131"/>
    <lineage>
        <taxon>Eukaryota</taxon>
        <taxon>Metazoa</taxon>
        <taxon>Ecdysozoa</taxon>
        <taxon>Arthropoda</taxon>
        <taxon>Hexapoda</taxon>
        <taxon>Insecta</taxon>
        <taxon>Pterygota</taxon>
        <taxon>Neoptera</taxon>
        <taxon>Endopterygota</taxon>
        <taxon>Coleoptera</taxon>
        <taxon>Polyphaga</taxon>
        <taxon>Cucujiformia</taxon>
        <taxon>Coccinelloidea</taxon>
        <taxon>Coccinellidae</taxon>
        <taxon>Scymninae</taxon>
        <taxon>Scymnini</taxon>
        <taxon>Cryptolaemus</taxon>
    </lineage>
</organism>
<keyword evidence="4 10" id="KW-0863">Zinc-finger</keyword>
<dbReference type="PANTHER" id="PTHR24394">
    <property type="entry name" value="ZINC FINGER PROTEIN"/>
    <property type="match status" value="1"/>
</dbReference>
<evidence type="ECO:0000256" key="10">
    <source>
        <dbReference type="PROSITE-ProRule" id="PRU00042"/>
    </source>
</evidence>
<dbReference type="FunFam" id="3.30.160.60:FF:001498">
    <property type="entry name" value="Zinc finger protein 404"/>
    <property type="match status" value="1"/>
</dbReference>
<dbReference type="InterPro" id="IPR012934">
    <property type="entry name" value="Znf_AD"/>
</dbReference>
<evidence type="ECO:0000256" key="8">
    <source>
        <dbReference type="ARBA" id="ARBA00023163"/>
    </source>
</evidence>
<keyword evidence="7" id="KW-0238">DNA-binding</keyword>
<feature type="domain" description="C2H2-type" evidence="12">
    <location>
        <begin position="222"/>
        <end position="249"/>
    </location>
</feature>
<dbReference type="SMART" id="SM00868">
    <property type="entry name" value="zf-AD"/>
    <property type="match status" value="1"/>
</dbReference>
<sequence>MEISAVGQQIFQEDTKGNLLYISIINEEMNVVESVCSTCLKGNNSKLTNVTDLDYDGISLLDKLRACVSAELEVDSNNMIQMCQSCMDTLKLSYTFRELVLESLQTLKCFEENVYLDSDSVKSGLEDIKPRILIVKDEVSNNIESKDEINEIIEQMREEAIKQEELSCKECSLTFKRRNVLQQHFIKIHNKSSFICVFCGNSFKTSFHLKEHITSHTGEKNYNCTHCEKAFPRLSSLKRHLKTHYAPPGQKTKKTPFLCTICGKNFPFSNGAARHMRTHFGVKTHECQICNKKFNQSTHLHVHMRTHSGEKPYICENCGERFTLKAGLHKHLRTRHNVEESESSQWSKSDVNISEKVLTVLS</sequence>
<dbReference type="PROSITE" id="PS00028">
    <property type="entry name" value="ZINC_FINGER_C2H2_1"/>
    <property type="match status" value="5"/>
</dbReference>
<dbReference type="Proteomes" id="UP001516400">
    <property type="component" value="Unassembled WGS sequence"/>
</dbReference>
<dbReference type="GO" id="GO:0000785">
    <property type="term" value="C:chromatin"/>
    <property type="evidence" value="ECO:0007669"/>
    <property type="project" value="UniProtKB-ARBA"/>
</dbReference>
<evidence type="ECO:0000256" key="11">
    <source>
        <dbReference type="PROSITE-ProRule" id="PRU01263"/>
    </source>
</evidence>
<feature type="domain" description="C2H2-type" evidence="12">
    <location>
        <begin position="313"/>
        <end position="341"/>
    </location>
</feature>
<dbReference type="SMART" id="SM00355">
    <property type="entry name" value="ZnF_C2H2"/>
    <property type="match status" value="6"/>
</dbReference>
<dbReference type="EMBL" id="JABFTP020000144">
    <property type="protein sequence ID" value="KAL3282228.1"/>
    <property type="molecule type" value="Genomic_DNA"/>
</dbReference>
<accession>A0ABD2NU40</accession>
<keyword evidence="5 11" id="KW-0862">Zinc</keyword>
<evidence type="ECO:0000256" key="4">
    <source>
        <dbReference type="ARBA" id="ARBA00022771"/>
    </source>
</evidence>
<keyword evidence="3" id="KW-0677">Repeat</keyword>
<dbReference type="FunFam" id="3.30.160.60:FF:000690">
    <property type="entry name" value="Zinc finger protein 354C"/>
    <property type="match status" value="1"/>
</dbReference>
<evidence type="ECO:0000256" key="1">
    <source>
        <dbReference type="ARBA" id="ARBA00004123"/>
    </source>
</evidence>
<evidence type="ECO:0000313" key="15">
    <source>
        <dbReference type="Proteomes" id="UP001516400"/>
    </source>
</evidence>
<dbReference type="Pfam" id="PF00096">
    <property type="entry name" value="zf-C2H2"/>
    <property type="match status" value="5"/>
</dbReference>